<gene>
    <name evidence="2" type="ORF">F2Q69_00012915</name>
</gene>
<protein>
    <submittedName>
        <fullName evidence="2">Uncharacterized protein</fullName>
    </submittedName>
</protein>
<sequence length="254" mass="28125">MCQGSEALSVRVSLSSVTARGTAGNVRLLVVFVALWLSNSHKSFFGGPITAVAREDAVLIVKIGIFFGRFLSAFYLRLFLLGFALAPALVVFGRFLLRWFNCHLAAGVGCQPGSEELLALFSFVSFHVVHLVPKRSILARALQSVDLKKEMEPKEKYGVVWVWCKDRDMGEVQTGGPYHRPYKSAIDVLSLSRAIKRSASLGRGLLGVIRPLGSSDDKGICRRICVLQDRLERERHFHFTALSTQESILSLDSN</sequence>
<keyword evidence="1" id="KW-1133">Transmembrane helix</keyword>
<reference evidence="2" key="1">
    <citation type="submission" date="2019-12" db="EMBL/GenBank/DDBJ databases">
        <title>Genome sequencing and annotation of Brassica cretica.</title>
        <authorList>
            <person name="Studholme D.J."/>
            <person name="Sarris P."/>
        </authorList>
    </citation>
    <scope>NUCLEOTIDE SEQUENCE</scope>
    <source>
        <strain evidence="2">PFS-109/04</strain>
        <tissue evidence="2">Leaf</tissue>
    </source>
</reference>
<proteinExistence type="predicted"/>
<dbReference type="Proteomes" id="UP000712600">
    <property type="component" value="Unassembled WGS sequence"/>
</dbReference>
<name>A0A8S9QW60_BRACR</name>
<organism evidence="2 3">
    <name type="scientific">Brassica cretica</name>
    <name type="common">Mustard</name>
    <dbReference type="NCBI Taxonomy" id="69181"/>
    <lineage>
        <taxon>Eukaryota</taxon>
        <taxon>Viridiplantae</taxon>
        <taxon>Streptophyta</taxon>
        <taxon>Embryophyta</taxon>
        <taxon>Tracheophyta</taxon>
        <taxon>Spermatophyta</taxon>
        <taxon>Magnoliopsida</taxon>
        <taxon>eudicotyledons</taxon>
        <taxon>Gunneridae</taxon>
        <taxon>Pentapetalae</taxon>
        <taxon>rosids</taxon>
        <taxon>malvids</taxon>
        <taxon>Brassicales</taxon>
        <taxon>Brassicaceae</taxon>
        <taxon>Brassiceae</taxon>
        <taxon>Brassica</taxon>
    </lineage>
</organism>
<keyword evidence="1" id="KW-0472">Membrane</keyword>
<comment type="caution">
    <text evidence="2">The sequence shown here is derived from an EMBL/GenBank/DDBJ whole genome shotgun (WGS) entry which is preliminary data.</text>
</comment>
<evidence type="ECO:0000313" key="2">
    <source>
        <dbReference type="EMBL" id="KAF3557194.1"/>
    </source>
</evidence>
<dbReference type="AlphaFoldDB" id="A0A8S9QW60"/>
<dbReference type="EMBL" id="QGKX02000996">
    <property type="protein sequence ID" value="KAF3557194.1"/>
    <property type="molecule type" value="Genomic_DNA"/>
</dbReference>
<keyword evidence="1" id="KW-0812">Transmembrane</keyword>
<accession>A0A8S9QW60</accession>
<evidence type="ECO:0000313" key="3">
    <source>
        <dbReference type="Proteomes" id="UP000712600"/>
    </source>
</evidence>
<feature type="transmembrane region" description="Helical" evidence="1">
    <location>
        <begin position="74"/>
        <end position="97"/>
    </location>
</feature>
<evidence type="ECO:0000256" key="1">
    <source>
        <dbReference type="SAM" id="Phobius"/>
    </source>
</evidence>